<reference evidence="2" key="1">
    <citation type="submission" date="2017-11" db="EMBL/GenBank/DDBJ databases">
        <authorList>
            <person name="Zhu W."/>
        </authorList>
    </citation>
    <scope>NUCLEOTIDE SEQUENCE [LARGE SCALE GENOMIC DNA]</scope>
    <source>
        <strain evidence="2">CAU 1183</strain>
    </source>
</reference>
<accession>A0A3D8PXM9</accession>
<sequence length="79" mass="8997">MRSLEVIGDIVSYHSTYELSEQVDGTSLVNSVHIKPSKMNNILFNMMQRNIKSALSKNLKVLKRILEKEKVSYIAIGMI</sequence>
<keyword evidence="2" id="KW-1185">Reference proteome</keyword>
<gene>
    <name evidence="1" type="ORF">CWR48_06305</name>
</gene>
<evidence type="ECO:0000313" key="2">
    <source>
        <dbReference type="Proteomes" id="UP000257143"/>
    </source>
</evidence>
<comment type="caution">
    <text evidence="1">The sequence shown here is derived from an EMBL/GenBank/DDBJ whole genome shotgun (WGS) entry which is preliminary data.</text>
</comment>
<dbReference type="AlphaFoldDB" id="A0A3D8PXM9"/>
<organism evidence="1 2">
    <name type="scientific">Oceanobacillus arenosus</name>
    <dbReference type="NCBI Taxonomy" id="1229153"/>
    <lineage>
        <taxon>Bacteria</taxon>
        <taxon>Bacillati</taxon>
        <taxon>Bacillota</taxon>
        <taxon>Bacilli</taxon>
        <taxon>Bacillales</taxon>
        <taxon>Bacillaceae</taxon>
        <taxon>Oceanobacillus</taxon>
    </lineage>
</organism>
<proteinExistence type="predicted"/>
<evidence type="ECO:0000313" key="1">
    <source>
        <dbReference type="EMBL" id="RDW20297.1"/>
    </source>
</evidence>
<dbReference type="EMBL" id="PIOC01000010">
    <property type="protein sequence ID" value="RDW20297.1"/>
    <property type="molecule type" value="Genomic_DNA"/>
</dbReference>
<dbReference type="RefSeq" id="WP_115772380.1">
    <property type="nucleotide sequence ID" value="NZ_PIOC01000010.1"/>
</dbReference>
<dbReference type="Proteomes" id="UP000257143">
    <property type="component" value="Unassembled WGS sequence"/>
</dbReference>
<protein>
    <submittedName>
        <fullName evidence="1">Uncharacterized protein</fullName>
    </submittedName>
</protein>
<name>A0A3D8PXM9_9BACI</name>